<reference evidence="1" key="1">
    <citation type="submission" date="2008-06" db="EMBL/GenBank/DDBJ databases">
        <title>Complete sequence of Chlorobium phaeobacteroides BS1.</title>
        <authorList>
            <consortium name="US DOE Joint Genome Institute"/>
            <person name="Lucas S."/>
            <person name="Copeland A."/>
            <person name="Lapidus A."/>
            <person name="Glavina del Rio T."/>
            <person name="Dalin E."/>
            <person name="Tice H."/>
            <person name="Bruce D."/>
            <person name="Goodwin L."/>
            <person name="Pitluck S."/>
            <person name="Schmutz J."/>
            <person name="Larimer F."/>
            <person name="Land M."/>
            <person name="Hauser L."/>
            <person name="Kyrpides N."/>
            <person name="Ovchinnikova G."/>
            <person name="Li T."/>
            <person name="Liu Z."/>
            <person name="Zhao F."/>
            <person name="Overmann J."/>
            <person name="Bryant D.A."/>
            <person name="Richardson P."/>
        </authorList>
    </citation>
    <scope>NUCLEOTIDE SEQUENCE [LARGE SCALE GENOMIC DNA]</scope>
    <source>
        <strain evidence="1">BS1</strain>
    </source>
</reference>
<dbReference type="AlphaFoldDB" id="B3EMQ2"/>
<name>B3EMQ2_CHLPB</name>
<dbReference type="KEGG" id="cpb:Cphamn1_0569"/>
<dbReference type="EMBL" id="CP001101">
    <property type="protein sequence ID" value="ACE03530.1"/>
    <property type="molecule type" value="Genomic_DNA"/>
</dbReference>
<dbReference type="InterPro" id="IPR035093">
    <property type="entry name" value="RelE/ParE_toxin_dom_sf"/>
</dbReference>
<dbReference type="OrthoDB" id="9800258at2"/>
<dbReference type="InterPro" id="IPR014056">
    <property type="entry name" value="TypeIITA-like_toxin_pred"/>
</dbReference>
<organism evidence="1">
    <name type="scientific">Chlorobium phaeobacteroides (strain BS1)</name>
    <dbReference type="NCBI Taxonomy" id="331678"/>
    <lineage>
        <taxon>Bacteria</taxon>
        <taxon>Pseudomonadati</taxon>
        <taxon>Chlorobiota</taxon>
        <taxon>Chlorobiia</taxon>
        <taxon>Chlorobiales</taxon>
        <taxon>Chlorobiaceae</taxon>
        <taxon>Chlorobium/Pelodictyon group</taxon>
        <taxon>Chlorobium</taxon>
    </lineage>
</organism>
<dbReference type="STRING" id="331678.Cphamn1_0569"/>
<dbReference type="SUPFAM" id="SSF143011">
    <property type="entry name" value="RelE-like"/>
    <property type="match status" value="1"/>
</dbReference>
<dbReference type="InterPro" id="IPR009241">
    <property type="entry name" value="HigB-like"/>
</dbReference>
<dbReference type="HOGENOM" id="CLU_152445_0_1_10"/>
<gene>
    <name evidence="1" type="ordered locus">Cphamn1_0569</name>
</gene>
<dbReference type="Pfam" id="PF05973">
    <property type="entry name" value="Gp49"/>
    <property type="match status" value="1"/>
</dbReference>
<dbReference type="NCBIfam" id="TIGR02683">
    <property type="entry name" value="upstrm_HI1419"/>
    <property type="match status" value="1"/>
</dbReference>
<evidence type="ECO:0000313" key="1">
    <source>
        <dbReference type="EMBL" id="ACE03530.1"/>
    </source>
</evidence>
<dbReference type="PANTHER" id="PTHR41791:SF1">
    <property type="entry name" value="SSL7039 PROTEIN"/>
    <property type="match status" value="1"/>
</dbReference>
<protein>
    <submittedName>
        <fullName evidence="1">Addiction module killer protein</fullName>
    </submittedName>
</protein>
<accession>B3EMQ2</accession>
<sequence>MVEIRKTENFAKWLDGLRDVRVRARILVRIERLSAGNPGDVKTVGEGVSELRIDYGPGYRVYYKKQGREVVILLAGGDKRTQTKDIKTALRLAQNL</sequence>
<dbReference type="PIRSF" id="PIRSF028744">
    <property type="entry name" value="Addict_mod_HI1419"/>
    <property type="match status" value="1"/>
</dbReference>
<dbReference type="PANTHER" id="PTHR41791">
    <property type="entry name" value="SSL7039 PROTEIN"/>
    <property type="match status" value="1"/>
</dbReference>
<dbReference type="eggNOG" id="COG3657">
    <property type="taxonomic scope" value="Bacteria"/>
</dbReference>
<proteinExistence type="predicted"/>